<dbReference type="PANTHER" id="PTHR12682">
    <property type="entry name" value="ARCHEASE"/>
    <property type="match status" value="1"/>
</dbReference>
<gene>
    <name evidence="6" type="ORF">B0F87_104117</name>
</gene>
<dbReference type="InterPro" id="IPR002804">
    <property type="entry name" value="Archease"/>
</dbReference>
<dbReference type="PANTHER" id="PTHR12682:SF11">
    <property type="entry name" value="PROTEIN ARCHEASE"/>
    <property type="match status" value="1"/>
</dbReference>
<dbReference type="InterPro" id="IPR036820">
    <property type="entry name" value="Archease_dom_sf"/>
</dbReference>
<dbReference type="Proteomes" id="UP000240010">
    <property type="component" value="Unassembled WGS sequence"/>
</dbReference>
<dbReference type="Gene3D" id="3.55.10.10">
    <property type="entry name" value="Archease domain"/>
    <property type="match status" value="1"/>
</dbReference>
<evidence type="ECO:0000313" key="6">
    <source>
        <dbReference type="EMBL" id="PPK76027.1"/>
    </source>
</evidence>
<evidence type="ECO:0000256" key="1">
    <source>
        <dbReference type="ARBA" id="ARBA00007963"/>
    </source>
</evidence>
<evidence type="ECO:0000256" key="3">
    <source>
        <dbReference type="ARBA" id="ARBA00022723"/>
    </source>
</evidence>
<protein>
    <submittedName>
        <fullName evidence="6">SHS2 domain-containing protein</fullName>
    </submittedName>
</protein>
<proteinExistence type="inferred from homology"/>
<dbReference type="RefSeq" id="WP_104428536.1">
    <property type="nucleotide sequence ID" value="NZ_PTIZ01000004.1"/>
</dbReference>
<dbReference type="SUPFAM" id="SSF69819">
    <property type="entry name" value="MTH1598-like"/>
    <property type="match status" value="1"/>
</dbReference>
<comment type="caution">
    <text evidence="6">The sequence shown here is derived from an EMBL/GenBank/DDBJ whole genome shotgun (WGS) entry which is preliminary data.</text>
</comment>
<name>A0A2S6HEX7_9GAMM</name>
<comment type="similarity">
    <text evidence="1">Belongs to the archease family.</text>
</comment>
<evidence type="ECO:0000256" key="4">
    <source>
        <dbReference type="ARBA" id="ARBA00022837"/>
    </source>
</evidence>
<feature type="domain" description="Archease" evidence="5">
    <location>
        <begin position="10"/>
        <end position="144"/>
    </location>
</feature>
<dbReference type="GO" id="GO:0008033">
    <property type="term" value="P:tRNA processing"/>
    <property type="evidence" value="ECO:0007669"/>
    <property type="project" value="UniProtKB-KW"/>
</dbReference>
<evidence type="ECO:0000259" key="5">
    <source>
        <dbReference type="Pfam" id="PF01951"/>
    </source>
</evidence>
<dbReference type="GO" id="GO:0046872">
    <property type="term" value="F:metal ion binding"/>
    <property type="evidence" value="ECO:0007669"/>
    <property type="project" value="UniProtKB-KW"/>
</dbReference>
<evidence type="ECO:0000256" key="2">
    <source>
        <dbReference type="ARBA" id="ARBA00022694"/>
    </source>
</evidence>
<keyword evidence="4" id="KW-0106">Calcium</keyword>
<accession>A0A2S6HEX7</accession>
<dbReference type="EMBL" id="PTIZ01000004">
    <property type="protein sequence ID" value="PPK76027.1"/>
    <property type="molecule type" value="Genomic_DNA"/>
</dbReference>
<keyword evidence="3" id="KW-0479">Metal-binding</keyword>
<organism evidence="6 7">
    <name type="scientific">Methylobacter tundripaludum</name>
    <dbReference type="NCBI Taxonomy" id="173365"/>
    <lineage>
        <taxon>Bacteria</taxon>
        <taxon>Pseudomonadati</taxon>
        <taxon>Pseudomonadota</taxon>
        <taxon>Gammaproteobacteria</taxon>
        <taxon>Methylococcales</taxon>
        <taxon>Methylococcaceae</taxon>
        <taxon>Methylobacter</taxon>
    </lineage>
</organism>
<dbReference type="Pfam" id="PF01951">
    <property type="entry name" value="Archease"/>
    <property type="match status" value="1"/>
</dbReference>
<evidence type="ECO:0000313" key="7">
    <source>
        <dbReference type="Proteomes" id="UP000240010"/>
    </source>
</evidence>
<sequence>MNSKPITPHWEHFEHDADIGIRGIAPTLEQAFEQAAVAMTAVVTPLELVSASKVVCIYCEAPDSELLLVSWLNELIYEMSAHGLLFNRYEVVIDNGTLSATAFGETVDRQKHQPAVEIKGATFTELRVYQQADDAWVAQCVVDV</sequence>
<dbReference type="InterPro" id="IPR023572">
    <property type="entry name" value="Archease_dom"/>
</dbReference>
<dbReference type="AlphaFoldDB" id="A0A2S6HEX7"/>
<reference evidence="6 7" key="1">
    <citation type="submission" date="2018-02" db="EMBL/GenBank/DDBJ databases">
        <title>Subsurface microbial communities from deep shales in Ohio and West Virginia, USA.</title>
        <authorList>
            <person name="Wrighton K."/>
        </authorList>
    </citation>
    <scope>NUCLEOTIDE SEQUENCE [LARGE SCALE GENOMIC DNA]</scope>
    <source>
        <strain evidence="6 7">OWC-DMM</strain>
    </source>
</reference>
<keyword evidence="2" id="KW-0819">tRNA processing</keyword>